<dbReference type="PANTHER" id="PTHR37066">
    <property type="entry name" value="HELICASE-ASSOCIATED"/>
    <property type="match status" value="1"/>
</dbReference>
<proteinExistence type="predicted"/>
<dbReference type="PANTHER" id="PTHR37066:SF1">
    <property type="entry name" value="LNS2_PITP DOMAIN-CONTAINING PROTEIN"/>
    <property type="match status" value="1"/>
</dbReference>
<sequence>MLRLVAARCRAAAPRSLVCVSTPSVQCKVVSVRFSSSDSTSYIVPNRVVASSAAVWRKTVSPALRTFVKLRGHAMVPTFFVVPREDDKWPEKTRGYPLGKHAEWLRRRWRQMKLLPEFALQDLEEIHFAFDISQYKWDRFVKPALRRYYELNGHTDVQQTFRVPHGDAAWSETLWGYYLGPRVFNIRHRGDFSSQIRQDAEEMAEINFCYDTTTYDRDWRERALPSLQIYRQEFGHCDVHRSFKVPDCPPWPKAAAGMLLGVTVNNIRSKGYYAEQVARDDAELKKIEFVWDHSSTEWNNRIFAALEAYVRVRGNCHISKDFVVPSTELWPEKAHGLKLGIAIKNIRAYAYYFDQIARNVDRLASLGFIVRIPQGKWHQRVEPMLETFEELHRHRDVPRDFIVPSETPWKERDRGIQLGKLELKETWV</sequence>
<evidence type="ECO:0000313" key="1">
    <source>
        <dbReference type="EMBL" id="POM77183.1"/>
    </source>
</evidence>
<organism evidence="1 2">
    <name type="scientific">Phytophthora palmivora</name>
    <dbReference type="NCBI Taxonomy" id="4796"/>
    <lineage>
        <taxon>Eukaryota</taxon>
        <taxon>Sar</taxon>
        <taxon>Stramenopiles</taxon>
        <taxon>Oomycota</taxon>
        <taxon>Peronosporomycetes</taxon>
        <taxon>Peronosporales</taxon>
        <taxon>Peronosporaceae</taxon>
        <taxon>Phytophthora</taxon>
    </lineage>
</organism>
<dbReference type="OrthoDB" id="58760at2759"/>
<reference evidence="1 2" key="1">
    <citation type="journal article" date="2017" name="Genome Biol. Evol.">
        <title>Phytophthora megakarya and P. palmivora, closely related causal agents of cacao black pod rot, underwent increases in genome sizes and gene numbers by different mechanisms.</title>
        <authorList>
            <person name="Ali S.S."/>
            <person name="Shao J."/>
            <person name="Lary D.J."/>
            <person name="Kronmiller B."/>
            <person name="Shen D."/>
            <person name="Strem M.D."/>
            <person name="Amoako-Attah I."/>
            <person name="Akrofi A.Y."/>
            <person name="Begoude B.A."/>
            <person name="Ten Hoopen G.M."/>
            <person name="Coulibaly K."/>
            <person name="Kebe B.I."/>
            <person name="Melnick R.L."/>
            <person name="Guiltinan M.J."/>
            <person name="Tyler B.M."/>
            <person name="Meinhardt L.W."/>
            <person name="Bailey B.A."/>
        </authorList>
    </citation>
    <scope>NUCLEOTIDE SEQUENCE [LARGE SCALE GENOMIC DNA]</scope>
    <source>
        <strain evidence="2">sbr112.9</strain>
    </source>
</reference>
<evidence type="ECO:0000313" key="2">
    <source>
        <dbReference type="Proteomes" id="UP000237271"/>
    </source>
</evidence>
<name>A0A2P4YHB5_9STRA</name>
<accession>A0A2P4YHB5</accession>
<gene>
    <name evidence="1" type="ORF">PHPALM_5471</name>
</gene>
<dbReference type="Proteomes" id="UP000237271">
    <property type="component" value="Unassembled WGS sequence"/>
</dbReference>
<keyword evidence="2" id="KW-1185">Reference proteome</keyword>
<protein>
    <recommendedName>
        <fullName evidence="3">Helicase-associated domain-containing protein</fullName>
    </recommendedName>
</protein>
<evidence type="ECO:0008006" key="3">
    <source>
        <dbReference type="Google" id="ProtNLM"/>
    </source>
</evidence>
<dbReference type="AlphaFoldDB" id="A0A2P4YHB5"/>
<dbReference type="EMBL" id="NCKW01002860">
    <property type="protein sequence ID" value="POM77183.1"/>
    <property type="molecule type" value="Genomic_DNA"/>
</dbReference>
<comment type="caution">
    <text evidence="1">The sequence shown here is derived from an EMBL/GenBank/DDBJ whole genome shotgun (WGS) entry which is preliminary data.</text>
</comment>